<dbReference type="InterPro" id="IPR026480">
    <property type="entry name" value="RMT2_dom"/>
</dbReference>
<evidence type="ECO:0000256" key="10">
    <source>
        <dbReference type="SAM" id="MobiDB-lite"/>
    </source>
</evidence>
<dbReference type="InterPro" id="IPR027417">
    <property type="entry name" value="P-loop_NTPase"/>
</dbReference>
<dbReference type="PROSITE" id="PS00094">
    <property type="entry name" value="C5_MTASE_1"/>
    <property type="match status" value="1"/>
</dbReference>
<dbReference type="PANTHER" id="PTHR32379:SF1">
    <property type="entry name" value="GUANIDINOACETATE N-METHYLTRANSFERASE"/>
    <property type="match status" value="1"/>
</dbReference>
<dbReference type="Pfam" id="PF00176">
    <property type="entry name" value="SNF2-rel_dom"/>
    <property type="match status" value="1"/>
</dbReference>
<dbReference type="Gene3D" id="3.40.50.10810">
    <property type="entry name" value="Tandem AAA-ATPase domain"/>
    <property type="match status" value="1"/>
</dbReference>
<dbReference type="GO" id="GO:0008270">
    <property type="term" value="F:zinc ion binding"/>
    <property type="evidence" value="ECO:0007669"/>
    <property type="project" value="UniProtKB-KW"/>
</dbReference>
<keyword evidence="7" id="KW-0378">Hydrolase</keyword>
<evidence type="ECO:0000256" key="7">
    <source>
        <dbReference type="ARBA" id="ARBA00022801"/>
    </source>
</evidence>
<feature type="compositionally biased region" description="Basic and acidic residues" evidence="10">
    <location>
        <begin position="1851"/>
        <end position="1871"/>
    </location>
</feature>
<dbReference type="PANTHER" id="PTHR32379">
    <property type="entry name" value="GUANIDINOACETATE N-METHYLTRANSFERASE"/>
    <property type="match status" value="1"/>
</dbReference>
<feature type="domain" description="RMT2" evidence="11">
    <location>
        <begin position="195"/>
        <end position="420"/>
    </location>
</feature>
<keyword evidence="4" id="KW-0479">Metal-binding</keyword>
<dbReference type="InterPro" id="IPR036770">
    <property type="entry name" value="Ankyrin_rpt-contain_sf"/>
</dbReference>
<feature type="compositionally biased region" description="Basic and acidic residues" evidence="10">
    <location>
        <begin position="2236"/>
        <end position="2261"/>
    </location>
</feature>
<dbReference type="InterPro" id="IPR029063">
    <property type="entry name" value="SAM-dependent_MTases_sf"/>
</dbReference>
<feature type="region of interest" description="Disordered" evidence="10">
    <location>
        <begin position="2215"/>
        <end position="2261"/>
    </location>
</feature>
<dbReference type="PROSITE" id="PS00518">
    <property type="entry name" value="ZF_RING_1"/>
    <property type="match status" value="1"/>
</dbReference>
<evidence type="ECO:0000256" key="8">
    <source>
        <dbReference type="ARBA" id="ARBA00022833"/>
    </source>
</evidence>
<keyword evidence="5" id="KW-0547">Nucleotide-binding</keyword>
<dbReference type="CDD" id="cd18793">
    <property type="entry name" value="SF2_C_SNF"/>
    <property type="match status" value="1"/>
</dbReference>
<dbReference type="GO" id="GO:0005737">
    <property type="term" value="C:cytoplasm"/>
    <property type="evidence" value="ECO:0007669"/>
    <property type="project" value="TreeGrafter"/>
</dbReference>
<dbReference type="InterPro" id="IPR018117">
    <property type="entry name" value="C5_DNA_meth_AS"/>
</dbReference>
<proteinExistence type="predicted"/>
<name>A0A093W3H3_TALMA</name>
<dbReference type="Gene3D" id="1.25.40.20">
    <property type="entry name" value="Ankyrin repeat-containing domain"/>
    <property type="match status" value="1"/>
</dbReference>
<dbReference type="GO" id="GO:0005524">
    <property type="term" value="F:ATP binding"/>
    <property type="evidence" value="ECO:0007669"/>
    <property type="project" value="InterPro"/>
</dbReference>
<dbReference type="EMBL" id="JPOX01000001">
    <property type="protein sequence ID" value="KFX53416.1"/>
    <property type="molecule type" value="Genomic_DNA"/>
</dbReference>
<dbReference type="GO" id="GO:0019702">
    <property type="term" value="F:protein arginine N5-methyltransferase activity"/>
    <property type="evidence" value="ECO:0007669"/>
    <property type="project" value="TreeGrafter"/>
</dbReference>
<evidence type="ECO:0000256" key="4">
    <source>
        <dbReference type="ARBA" id="ARBA00022723"/>
    </source>
</evidence>
<dbReference type="GO" id="GO:0005634">
    <property type="term" value="C:nucleus"/>
    <property type="evidence" value="ECO:0007669"/>
    <property type="project" value="TreeGrafter"/>
</dbReference>
<dbReference type="InterPro" id="IPR001525">
    <property type="entry name" value="C5_MeTfrase"/>
</dbReference>
<evidence type="ECO:0000256" key="9">
    <source>
        <dbReference type="ARBA" id="ARBA00022840"/>
    </source>
</evidence>
<protein>
    <submittedName>
        <fullName evidence="12">Arginine N-methyltransferase 2</fullName>
    </submittedName>
</protein>
<dbReference type="Gene3D" id="3.40.50.150">
    <property type="entry name" value="Vaccinia Virus protein VP39"/>
    <property type="match status" value="2"/>
</dbReference>
<dbReference type="InterPro" id="IPR038718">
    <property type="entry name" value="SNF2-like_sf"/>
</dbReference>
<dbReference type="InterPro" id="IPR051038">
    <property type="entry name" value="RMT2/GAMT_Mtase"/>
</dbReference>
<gene>
    <name evidence="12" type="ORF">GQ26_0012320</name>
</gene>
<organism evidence="12">
    <name type="scientific">Talaromyces marneffei PM1</name>
    <dbReference type="NCBI Taxonomy" id="1077442"/>
    <lineage>
        <taxon>Eukaryota</taxon>
        <taxon>Fungi</taxon>
        <taxon>Dikarya</taxon>
        <taxon>Ascomycota</taxon>
        <taxon>Pezizomycotina</taxon>
        <taxon>Eurotiomycetes</taxon>
        <taxon>Eurotiomycetidae</taxon>
        <taxon>Eurotiales</taxon>
        <taxon>Trichocomaceae</taxon>
        <taxon>Talaromyces</taxon>
        <taxon>Talaromyces sect. Talaromyces</taxon>
    </lineage>
</organism>
<dbReference type="InterPro" id="IPR049730">
    <property type="entry name" value="SNF2/RAD54-like_C"/>
</dbReference>
<accession>A0A093W3H3</accession>
<evidence type="ECO:0000256" key="5">
    <source>
        <dbReference type="ARBA" id="ARBA00022741"/>
    </source>
</evidence>
<dbReference type="InterPro" id="IPR014001">
    <property type="entry name" value="Helicase_ATP-bd"/>
</dbReference>
<dbReference type="InterPro" id="IPR000330">
    <property type="entry name" value="SNF2_N"/>
</dbReference>
<sequence length="2555" mass="289939">MTEPPLEISHVQIDVDLDIQEILLAASQHNVPKLRQLLRSNNVGAENPANVKDPETGYSPLHAAIAACEPDDDEGQEEQVNGAGEEEGKEEGELALARETVKFLLQEGAIWNDLDKNDETPGCLARRFGLSELYELMVDAGVRAELLFNRLEGYEMLVDEDEDEDEKPDNKEGENGVEEEVAATTTTIEAEEADPNVSNVRYLHSNLTFQNDRLLDNDQNGVMMAWESDIMARTARKLLPTPGLRVLNVGHGMGIVDGFFQDQKPATHHIVEAHAEVVEEMKRKGWHEKPGVVIHHGKWQDILPQLVEQGEMFDAIYYDTFAESYADFREFLSEQVIGLLDTDGLWSFFNGMGADRQISYDVYQKVVEMDVFEAGFDVSWEDVPVPPLEGEWSGVRRRYWVVDNYRLPLLSRLKTLFNATMSRPMTRGCAAKRKSSKTDIDNFDQEEQLNRASVDEVDQVVQQDDEVQLRETRHEATPKTNTNVNHRQVTRKRQKVEQSAPPTASEFVEIEYVRQLRHNFSPKKGLAGDLPPIHDLKQIFEQITLHSIQEDGFKGFIQSLNGRQLRVATVCSGTESPILALEMVVSELKKLNIPFSFKHLFSAEIVEYKQAYIERNFRPPLLFRDAIELHREFAYTAYGAKRKVPTRPDLLVAGFPCVDYSNLNNWRKKFGERGESNDTLRGLLAYCEIHRPKIIILENITNAPWAAIGRAFEKVGYCFRHVKVDTKDFYLPQTRERGYALCVEKSLVSNGDKMLNEWVSVFSGFGRRASSPFTEFIDADDDVIEQRKLERPPVAEPRSSPIWSLYKIRHADVRRATTFGNGRPITHWEEGGKCCPATWMDLPWFFSQVERVWDTIDVNHLRTLAVGGYDNTYKIRCIDVSQGVDRDMDTKPFGIMGCITPCGMLYSTARGGQVQGRELLSMQGLPLNRLSLTRESQSQMQDLAGNAMSTTVVGPAIIAALTVCHSVLRVENEEQQMIDIDDHIEESMPAVSLMSSYLTNMKTVASWDKTRVGWLPYIQASAGLTASLCSCEGPYGIGRYGLYRCMDCGFTACAACKVNPVHNYNSIPVSQLRARRDPKVFREMLLYSLPALIQPPPLPMNLYRTMLDQYSTTPETTKIWKQYLETVTFVCQDTLMFKSIKRRHIWTVVYEGANSTLQLTINAQGMHWKLFAKAPNDEPARSYFREVVRHPIARMKVLQHGSSLLDGEWQICGPLSRKDKTIYLQGTGDLLPSYENMCGLPDSAQKKVWSGILVGALDEAIKGLSLDIRGYYERIPSCGGALQSLHRRISQETKKPDLFLFLDPRTLGPSQLDSWVFSTDPRRKTDDSQRDILLQLDSKWSYQDLLHLGGSTVLASHRKWIDVGIMSLVDRDSENGFASRILSSQITFQLNSQSCYDCYLPLLAACADVTGTPEEQHSWEVVETSNLQGMNEFAWTWARFSAWSPCENWKPVDIDFEICGRCFPEQPKMAWAILRGKERPTEDPADAARCERDYKLRPSPFYLFGKLDSLKDGENKQRRHKCVALNVKTMFHRACGAIAHRQDDSTAVDFYWRIGSNDDTDIPRPGSYRILNNNGEPGAAQPPQFKILMRPDQLRSLRWVLSRESDQQVAFPEEEVEEAILAPLNWRAEAKVVVHRKIRGGILADHVGFGKTAVILGLIDCQHEKDVLESEEPCNNGIPLKATCIVVPDILFDQWRGEIGRFLGEKYTVLEIDNILTLNSTPVKALKSADIVLVSWTTFTGALYFKRLEEVAGGPCPPKTNSSVRMFEAWSEDVLGSVETQVSALQNGGPEAFLSAIDRKRSSIWGIDAYNRYLPSRKLAGKRGGKFKPDDDPLIAGQAAEDIPETSVPRLSEETAHGSCKDTLPKEKAESQNETNQKVLDRSAFGIPKTKQTSVEDVRNTVFHMYRFQRLVIDEFTYLNQDRHALLASLKARSRWIMSGTPPIKGFASAERMARLLNVYLGRPSDEDYEKSKYKRSETENFHFFREVPSRGWQFRRNGLAQHFCDVFMRQNTPDIPPIKWTVHYHPAVLSAVERVLYLELKLFYESYNPNTTGEKREKYSHDQRGRVSEIVDSCDSPEQSLIKRSSYYDDLPRWSTTDERIDTALKFMKHRRREAVKVLSELTIQAKAIAWLLHQLGQSDPRFDALKASFDSNDCGDTDVSIKAHNLIDEALKSYQEGDWKQFWHSPNGRSVKIVSGMTDIDCDETEEDEEIADEEEVARGDNVDANNEYVPLSQREKRTTQHKKTDLRPLPNDKSEQEKELREWTNRYRVNVLALVERIRALRFAESAYAFQDWSAIPDCQSCERNNSRTRKEHNVLGKCGHIVCTSCLNNVLSDNKCTVGDCRAAVDKQYVIPGSHFAMCRSINIPTPSGGTKVDALVGLLKDESLIPKEDQVILFLQFPDLEETVTAAFQLHNISYVSVGTTGRRGRNRIKTFAGHDKKVAILHLGTENAAGLNLQNANHVIFFAPFAAKSHYEYQSTITQSSGRVIRFGQKKEVHIWNLVTLNTLEVGILQGQDGRVLVRRASGEYELVLEDEVKVNDVKGFEVPVFDWK</sequence>
<reference evidence="12" key="1">
    <citation type="journal article" date="2014" name="PLoS Genet.">
        <title>Signature Gene Expression Reveals Novel Clues to the Molecular Mechanisms of Dimorphic Transition in Penicillium marneffei.</title>
        <authorList>
            <person name="Yang E."/>
            <person name="Wang G."/>
            <person name="Cai J."/>
            <person name="Woo P.C."/>
            <person name="Lau S.K."/>
            <person name="Yuen K.-Y."/>
            <person name="Chow W.-N."/>
            <person name="Lin X."/>
        </authorList>
    </citation>
    <scope>NUCLEOTIDE SEQUENCE [LARGE SCALE GENOMIC DNA]</scope>
    <source>
        <strain evidence="12">PM1</strain>
    </source>
</reference>
<evidence type="ECO:0000256" key="6">
    <source>
        <dbReference type="ARBA" id="ARBA00022771"/>
    </source>
</evidence>
<dbReference type="SUPFAM" id="SSF53335">
    <property type="entry name" value="S-adenosyl-L-methionine-dependent methyltransferases"/>
    <property type="match status" value="2"/>
</dbReference>
<dbReference type="HOGENOM" id="CLU_000796_0_0_1"/>
<evidence type="ECO:0000259" key="11">
    <source>
        <dbReference type="PROSITE" id="PS51559"/>
    </source>
</evidence>
<feature type="region of interest" description="Disordered" evidence="10">
    <location>
        <begin position="482"/>
        <end position="501"/>
    </location>
</feature>
<evidence type="ECO:0000313" key="12">
    <source>
        <dbReference type="EMBL" id="KFX53416.1"/>
    </source>
</evidence>
<keyword evidence="1 12" id="KW-0489">Methyltransferase</keyword>
<dbReference type="Gene3D" id="3.40.50.300">
    <property type="entry name" value="P-loop containing nucleotide triphosphate hydrolases"/>
    <property type="match status" value="1"/>
</dbReference>
<dbReference type="PROSITE" id="PS51559">
    <property type="entry name" value="SAM_RMT2"/>
    <property type="match status" value="1"/>
</dbReference>
<dbReference type="eggNOG" id="KOG1001">
    <property type="taxonomic scope" value="Eukaryota"/>
</dbReference>
<keyword evidence="2 12" id="KW-0808">Transferase</keyword>
<feature type="region of interest" description="Disordered" evidence="10">
    <location>
        <begin position="159"/>
        <end position="180"/>
    </location>
</feature>
<dbReference type="FunFam" id="3.40.50.150:FF:000135">
    <property type="entry name" value="Arginine N-methyltransferase 2"/>
    <property type="match status" value="1"/>
</dbReference>
<dbReference type="GO" id="GO:0032259">
    <property type="term" value="P:methylation"/>
    <property type="evidence" value="ECO:0007669"/>
    <property type="project" value="UniProtKB-KW"/>
</dbReference>
<dbReference type="SMART" id="SM00487">
    <property type="entry name" value="DEXDc"/>
    <property type="match status" value="1"/>
</dbReference>
<keyword evidence="9" id="KW-0067">ATP-binding</keyword>
<feature type="region of interest" description="Disordered" evidence="10">
    <location>
        <begin position="1839"/>
        <end position="1877"/>
    </location>
</feature>
<comment type="caution">
    <text evidence="12">The sequence shown here is derived from an EMBL/GenBank/DDBJ whole genome shotgun (WGS) entry which is preliminary data.</text>
</comment>
<dbReference type="SUPFAM" id="SSF48403">
    <property type="entry name" value="Ankyrin repeat"/>
    <property type="match status" value="1"/>
</dbReference>
<keyword evidence="8" id="KW-0862">Zinc</keyword>
<evidence type="ECO:0000256" key="2">
    <source>
        <dbReference type="ARBA" id="ARBA00022679"/>
    </source>
</evidence>
<keyword evidence="6" id="KW-0863">Zinc-finger</keyword>
<feature type="region of interest" description="Disordered" evidence="10">
    <location>
        <begin position="70"/>
        <end position="92"/>
    </location>
</feature>
<evidence type="ECO:0000256" key="3">
    <source>
        <dbReference type="ARBA" id="ARBA00022691"/>
    </source>
</evidence>
<keyword evidence="3" id="KW-0949">S-adenosyl-L-methionine</keyword>
<dbReference type="Pfam" id="PF00145">
    <property type="entry name" value="DNA_methylase"/>
    <property type="match status" value="1"/>
</dbReference>
<dbReference type="GO" id="GO:0016787">
    <property type="term" value="F:hydrolase activity"/>
    <property type="evidence" value="ECO:0007669"/>
    <property type="project" value="UniProtKB-KW"/>
</dbReference>
<dbReference type="InterPro" id="IPR017907">
    <property type="entry name" value="Znf_RING_CS"/>
</dbReference>
<evidence type="ECO:0000256" key="1">
    <source>
        <dbReference type="ARBA" id="ARBA00022603"/>
    </source>
</evidence>
<dbReference type="SUPFAM" id="SSF52540">
    <property type="entry name" value="P-loop containing nucleoside triphosphate hydrolases"/>
    <property type="match status" value="2"/>
</dbReference>